<dbReference type="Proteomes" id="UP000466794">
    <property type="component" value="Unassembled WGS sequence"/>
</dbReference>
<evidence type="ECO:0000313" key="2">
    <source>
        <dbReference type="EMBL" id="MVU81549.1"/>
    </source>
</evidence>
<keyword evidence="3" id="KW-1185">Reference proteome</keyword>
<comment type="caution">
    <text evidence="2">The sequence shown here is derived from an EMBL/GenBank/DDBJ whole genome shotgun (WGS) entry which is preliminary data.</text>
</comment>
<feature type="region of interest" description="Disordered" evidence="1">
    <location>
        <begin position="29"/>
        <end position="66"/>
    </location>
</feature>
<protein>
    <submittedName>
        <fullName evidence="2">Uncharacterized protein</fullName>
    </submittedName>
</protein>
<dbReference type="AlphaFoldDB" id="A0A7K1V527"/>
<evidence type="ECO:0000313" key="3">
    <source>
        <dbReference type="Proteomes" id="UP000466794"/>
    </source>
</evidence>
<feature type="compositionally biased region" description="Basic and acidic residues" evidence="1">
    <location>
        <begin position="29"/>
        <end position="44"/>
    </location>
</feature>
<name>A0A7K1V527_9NOCA</name>
<gene>
    <name evidence="2" type="ORF">GPX89_30450</name>
</gene>
<evidence type="ECO:0000256" key="1">
    <source>
        <dbReference type="SAM" id="MobiDB-lite"/>
    </source>
</evidence>
<dbReference type="EMBL" id="WRPP01000006">
    <property type="protein sequence ID" value="MVU81549.1"/>
    <property type="molecule type" value="Genomic_DNA"/>
</dbReference>
<proteinExistence type="predicted"/>
<organism evidence="2 3">
    <name type="scientific">Nocardia terrae</name>
    <dbReference type="NCBI Taxonomy" id="2675851"/>
    <lineage>
        <taxon>Bacteria</taxon>
        <taxon>Bacillati</taxon>
        <taxon>Actinomycetota</taxon>
        <taxon>Actinomycetes</taxon>
        <taxon>Mycobacteriales</taxon>
        <taxon>Nocardiaceae</taxon>
        <taxon>Nocardia</taxon>
    </lineage>
</organism>
<sequence>MLVKLVLGKHKPRSGDTVIVQVFPPRIEIRSGKEGDQDNRRTTQDEDGSPRAGHKVDLEPDAAQGS</sequence>
<accession>A0A7K1V527</accession>
<reference evidence="2 3" key="1">
    <citation type="submission" date="2019-12" db="EMBL/GenBank/DDBJ databases">
        <title>Nocardia sp. nov. ET3-3 isolated from soil.</title>
        <authorList>
            <person name="Kanchanasin P."/>
            <person name="Tanasupawat S."/>
            <person name="Yuki M."/>
            <person name="Kudo T."/>
        </authorList>
    </citation>
    <scope>NUCLEOTIDE SEQUENCE [LARGE SCALE GENOMIC DNA]</scope>
    <source>
        <strain evidence="2 3">ET3-3</strain>
    </source>
</reference>
<dbReference type="RefSeq" id="WP_157391111.1">
    <property type="nucleotide sequence ID" value="NZ_WRPP01000006.1"/>
</dbReference>